<sequence>MLFCLGVCYMATPRRLLSSLVLHLGKTASCGRIWRAFSGTRVEELPAAAVAVQISVWSWPLRAEFVFKTGVTDSAAPPHSFEC</sequence>
<protein>
    <submittedName>
        <fullName evidence="1">Uncharacterized protein</fullName>
    </submittedName>
</protein>
<dbReference type="AlphaFoldDB" id="A0A2P5I628"/>
<gene>
    <name evidence="1" type="ORF">DHEL01_v203642</name>
</gene>
<reference evidence="1" key="1">
    <citation type="submission" date="2017-09" db="EMBL/GenBank/DDBJ databases">
        <title>Polyketide synthases of a Diaporthe helianthi virulent isolate.</title>
        <authorList>
            <person name="Baroncelli R."/>
        </authorList>
    </citation>
    <scope>NUCLEOTIDE SEQUENCE [LARGE SCALE GENOMIC DNA]</scope>
    <source>
        <strain evidence="1">7/96</strain>
    </source>
</reference>
<dbReference type="Proteomes" id="UP000094444">
    <property type="component" value="Unassembled WGS sequence"/>
</dbReference>
<dbReference type="InParanoid" id="A0A2P5I628"/>
<comment type="caution">
    <text evidence="1">The sequence shown here is derived from an EMBL/GenBank/DDBJ whole genome shotgun (WGS) entry which is preliminary data.</text>
</comment>
<evidence type="ECO:0000313" key="1">
    <source>
        <dbReference type="EMBL" id="POS77956.1"/>
    </source>
</evidence>
<organism evidence="1 2">
    <name type="scientific">Diaporthe helianthi</name>
    <dbReference type="NCBI Taxonomy" id="158607"/>
    <lineage>
        <taxon>Eukaryota</taxon>
        <taxon>Fungi</taxon>
        <taxon>Dikarya</taxon>
        <taxon>Ascomycota</taxon>
        <taxon>Pezizomycotina</taxon>
        <taxon>Sordariomycetes</taxon>
        <taxon>Sordariomycetidae</taxon>
        <taxon>Diaporthales</taxon>
        <taxon>Diaporthaceae</taxon>
        <taxon>Diaporthe</taxon>
    </lineage>
</organism>
<accession>A0A2P5I628</accession>
<name>A0A2P5I628_DIAHE</name>
<dbReference type="EMBL" id="MAVT02000226">
    <property type="protein sequence ID" value="POS77956.1"/>
    <property type="molecule type" value="Genomic_DNA"/>
</dbReference>
<keyword evidence="2" id="KW-1185">Reference proteome</keyword>
<evidence type="ECO:0000313" key="2">
    <source>
        <dbReference type="Proteomes" id="UP000094444"/>
    </source>
</evidence>
<proteinExistence type="predicted"/>